<proteinExistence type="predicted"/>
<dbReference type="Pfam" id="PF13468">
    <property type="entry name" value="Glyoxalase_3"/>
    <property type="match status" value="1"/>
</dbReference>
<comment type="caution">
    <text evidence="2">The sequence shown here is derived from an EMBL/GenBank/DDBJ whole genome shotgun (WGS) entry which is preliminary data.</text>
</comment>
<evidence type="ECO:0000313" key="3">
    <source>
        <dbReference type="Proteomes" id="UP000037822"/>
    </source>
</evidence>
<evidence type="ECO:0000259" key="1">
    <source>
        <dbReference type="Pfam" id="PF13468"/>
    </source>
</evidence>
<feature type="domain" description="Glyoxalase-like" evidence="1">
    <location>
        <begin position="9"/>
        <end position="187"/>
    </location>
</feature>
<dbReference type="InterPro" id="IPR025870">
    <property type="entry name" value="Glyoxalase-like_dom"/>
</dbReference>
<sequence length="217" mass="23675">MPKRPWLRLDHLTVIAPSLAEGVAHVRACLDLDVPFGQRHGYMGTHNHLLQLGGSVYLEIVALDPDGRHPGRARWFGLDDQAGVRRAWDDGRRLRGSVARVDGIDAVLAGREAIFGCKVALPPIDSSFDFAIPEDGSLPLSGAMPSLIDRRGKPRAMATMADLGARLLSLVLAHPEPDRIAKLYDELSIDRPPEILPGANTRYLARIETPAGMKELS</sequence>
<reference evidence="2 3" key="1">
    <citation type="submission" date="2015-07" db="EMBL/GenBank/DDBJ databases">
        <title>Whole genome sequencing of Bosea vaviloviae isolated from cave pool.</title>
        <authorList>
            <person name="Tan N.E.H."/>
            <person name="Lee Y.P."/>
            <person name="Gan H.M."/>
            <person name="Barton H."/>
            <person name="Savka M.A."/>
        </authorList>
    </citation>
    <scope>NUCLEOTIDE SEQUENCE [LARGE SCALE GENOMIC DNA]</scope>
    <source>
        <strain evidence="2 3">SD260</strain>
    </source>
</reference>
<dbReference type="InterPro" id="IPR029068">
    <property type="entry name" value="Glyas_Bleomycin-R_OHBP_Dase"/>
</dbReference>
<dbReference type="PATRIC" id="fig|1526658.3.peg.5605"/>
<dbReference type="OrthoDB" id="8451710at2"/>
<accession>A0A0N1FGF2</accession>
<evidence type="ECO:0000313" key="2">
    <source>
        <dbReference type="EMBL" id="KPH82027.1"/>
    </source>
</evidence>
<keyword evidence="3" id="KW-1185">Reference proteome</keyword>
<dbReference type="AlphaFoldDB" id="A0A0N1FGF2"/>
<organism evidence="2 3">
    <name type="scientific">Bosea vaviloviae</name>
    <dbReference type="NCBI Taxonomy" id="1526658"/>
    <lineage>
        <taxon>Bacteria</taxon>
        <taxon>Pseudomonadati</taxon>
        <taxon>Pseudomonadota</taxon>
        <taxon>Alphaproteobacteria</taxon>
        <taxon>Hyphomicrobiales</taxon>
        <taxon>Boseaceae</taxon>
        <taxon>Bosea</taxon>
    </lineage>
</organism>
<dbReference type="Proteomes" id="UP000037822">
    <property type="component" value="Unassembled WGS sequence"/>
</dbReference>
<name>A0A0N1FGF2_9HYPH</name>
<dbReference type="EMBL" id="LGSZ01000025">
    <property type="protein sequence ID" value="KPH82027.1"/>
    <property type="molecule type" value="Genomic_DNA"/>
</dbReference>
<protein>
    <submittedName>
        <fullName evidence="2">Riboflavin deaminase</fullName>
    </submittedName>
</protein>
<gene>
    <name evidence="2" type="ORF">AE618_06055</name>
</gene>
<dbReference type="Gene3D" id="3.10.180.10">
    <property type="entry name" value="2,3-Dihydroxybiphenyl 1,2-Dioxygenase, domain 1"/>
    <property type="match status" value="1"/>
</dbReference>